<protein>
    <recommendedName>
        <fullName evidence="3">Zinc-ribbon domain-containing protein</fullName>
    </recommendedName>
</protein>
<accession>A0A843YWN8</accession>
<evidence type="ECO:0000313" key="2">
    <source>
        <dbReference type="Proteomes" id="UP000451565"/>
    </source>
</evidence>
<evidence type="ECO:0008006" key="3">
    <source>
        <dbReference type="Google" id="ProtNLM"/>
    </source>
</evidence>
<name>A0A843YWN8_9BURK</name>
<dbReference type="AlphaFoldDB" id="A0A843YWN8"/>
<proteinExistence type="predicted"/>
<dbReference type="RefSeq" id="WP_153235712.1">
    <property type="nucleotide sequence ID" value="NZ_WINI01000008.1"/>
</dbReference>
<dbReference type="EMBL" id="WINI01000008">
    <property type="protein sequence ID" value="MQR02084.1"/>
    <property type="molecule type" value="Genomic_DNA"/>
</dbReference>
<dbReference type="OrthoDB" id="583824at2"/>
<evidence type="ECO:0000313" key="1">
    <source>
        <dbReference type="EMBL" id="MQR02084.1"/>
    </source>
</evidence>
<sequence>MLKNTAILSIVDFPETEQTAPVQRSGWVRTTIEQMQVIAIERGGMCLSIAYGIAHTKLEWECTKGHRWFATPSNIKRGTWCRECAKDRSRSSLDDIIEIALARGGRCLSQQYINTESPLTFECEQGHCWQASSKTIREGHWCAACAHDKMRSTLQRMQEIAASRGGLCLSDTYLNNYHRLRWRCAQGHEWESNPLNVVKHWCAQCRDDKKRLGIARMQAIAAERDGLCLSTVYVNAHTHLTWKCCNGHIWQARPMDIVKGHWCNLCYLDRRTQEKKRRRRKSKNAVPILI</sequence>
<reference evidence="1 2" key="1">
    <citation type="submission" date="2019-10" db="EMBL/GenBank/DDBJ databases">
        <title>Glaciimonas soli sp. nov., a psychrophilic bacterium isolated from the forest soil of a high elevation mountain in Taiwan.</title>
        <authorList>
            <person name="Wang L.-T."/>
            <person name="Shieh W.Y."/>
        </authorList>
    </citation>
    <scope>NUCLEOTIDE SEQUENCE [LARGE SCALE GENOMIC DNA]</scope>
    <source>
        <strain evidence="1 2">GS1</strain>
    </source>
</reference>
<dbReference type="Proteomes" id="UP000451565">
    <property type="component" value="Unassembled WGS sequence"/>
</dbReference>
<keyword evidence="2" id="KW-1185">Reference proteome</keyword>
<organism evidence="1 2">
    <name type="scientific">Glaciimonas soli</name>
    <dbReference type="NCBI Taxonomy" id="2590999"/>
    <lineage>
        <taxon>Bacteria</taxon>
        <taxon>Pseudomonadati</taxon>
        <taxon>Pseudomonadota</taxon>
        <taxon>Betaproteobacteria</taxon>
        <taxon>Burkholderiales</taxon>
        <taxon>Oxalobacteraceae</taxon>
        <taxon>Glaciimonas</taxon>
    </lineage>
</organism>
<gene>
    <name evidence="1" type="ORF">GEV47_15510</name>
</gene>
<comment type="caution">
    <text evidence="1">The sequence shown here is derived from an EMBL/GenBank/DDBJ whole genome shotgun (WGS) entry which is preliminary data.</text>
</comment>